<dbReference type="AlphaFoldDB" id="U2E8D2"/>
<dbReference type="RefSeq" id="WP_008826623.1">
    <property type="nucleotide sequence ID" value="NZ_AFNU02000011.1"/>
</dbReference>
<accession>U2E8D2</accession>
<protein>
    <submittedName>
        <fullName evidence="3">2TM domain protein</fullName>
    </submittedName>
</protein>
<keyword evidence="1" id="KW-0472">Membrane</keyword>
<dbReference type="STRING" id="1033810.HLPCO_002560"/>
<proteinExistence type="predicted"/>
<feature type="domain" description="2TM" evidence="2">
    <location>
        <begin position="16"/>
        <end position="90"/>
    </location>
</feature>
<sequence length="100" mass="11555">MNMPLHPTEDDLHKIAEKRIDLKRNLLIHMLTYLAVNGILVGLSYFIKGEIMDWIFILIGAWGIKIVLEATNTYTTLKITLNRKSLKKEMEKVKSKAKMV</sequence>
<evidence type="ECO:0000313" key="4">
    <source>
        <dbReference type="Proteomes" id="UP000005707"/>
    </source>
</evidence>
<feature type="transmembrane region" description="Helical" evidence="1">
    <location>
        <begin position="54"/>
        <end position="77"/>
    </location>
</feature>
<dbReference type="EMBL" id="AFNU02000011">
    <property type="protein sequence ID" value="ERJ11438.1"/>
    <property type="molecule type" value="Genomic_DNA"/>
</dbReference>
<keyword evidence="4" id="KW-1185">Reference proteome</keyword>
<organism evidence="3 4">
    <name type="scientific">Haloplasma contractile SSD-17B</name>
    <dbReference type="NCBI Taxonomy" id="1033810"/>
    <lineage>
        <taxon>Bacteria</taxon>
        <taxon>Bacillati</taxon>
        <taxon>Mycoplasmatota</taxon>
        <taxon>Mollicutes</taxon>
        <taxon>Haloplasmatales</taxon>
        <taxon>Haloplasmataceae</taxon>
        <taxon>Haloplasma</taxon>
    </lineage>
</organism>
<dbReference type="Pfam" id="PF13239">
    <property type="entry name" value="2TM"/>
    <property type="match status" value="1"/>
</dbReference>
<evidence type="ECO:0000313" key="3">
    <source>
        <dbReference type="EMBL" id="ERJ11438.1"/>
    </source>
</evidence>
<reference evidence="3 4" key="1">
    <citation type="journal article" date="2011" name="J. Bacteriol.">
        <title>Genome sequence of Haloplasma contractile, an unusual contractile bacterium from a deep-sea anoxic brine lake.</title>
        <authorList>
            <person name="Antunes A."/>
            <person name="Alam I."/>
            <person name="El Dorry H."/>
            <person name="Siam R."/>
            <person name="Robertson A."/>
            <person name="Bajic V.B."/>
            <person name="Stingl U."/>
        </authorList>
    </citation>
    <scope>NUCLEOTIDE SEQUENCE [LARGE SCALE GENOMIC DNA]</scope>
    <source>
        <strain evidence="3 4">SSD-17B</strain>
    </source>
</reference>
<keyword evidence="1" id="KW-1133">Transmembrane helix</keyword>
<feature type="transmembrane region" description="Helical" evidence="1">
    <location>
        <begin position="26"/>
        <end position="48"/>
    </location>
</feature>
<dbReference type="InParanoid" id="U2E8D2"/>
<dbReference type="Proteomes" id="UP000005707">
    <property type="component" value="Unassembled WGS sequence"/>
</dbReference>
<comment type="caution">
    <text evidence="3">The sequence shown here is derived from an EMBL/GenBank/DDBJ whole genome shotgun (WGS) entry which is preliminary data.</text>
</comment>
<evidence type="ECO:0000256" key="1">
    <source>
        <dbReference type="SAM" id="Phobius"/>
    </source>
</evidence>
<reference evidence="3 4" key="2">
    <citation type="journal article" date="2013" name="PLoS ONE">
        <title>INDIGO - INtegrated Data Warehouse of MIcrobial GenOmes with Examples from the Red Sea Extremophiles.</title>
        <authorList>
            <person name="Alam I."/>
            <person name="Antunes A."/>
            <person name="Kamau A.A."/>
            <person name="Ba Alawi W."/>
            <person name="Kalkatawi M."/>
            <person name="Stingl U."/>
            <person name="Bajic V.B."/>
        </authorList>
    </citation>
    <scope>NUCLEOTIDE SEQUENCE [LARGE SCALE GENOMIC DNA]</scope>
    <source>
        <strain evidence="3 4">SSD-17B</strain>
    </source>
</reference>
<gene>
    <name evidence="3" type="ORF">HLPCO_002560</name>
</gene>
<dbReference type="InterPro" id="IPR025698">
    <property type="entry name" value="2TM_dom"/>
</dbReference>
<keyword evidence="1" id="KW-0812">Transmembrane</keyword>
<evidence type="ECO:0000259" key="2">
    <source>
        <dbReference type="Pfam" id="PF13239"/>
    </source>
</evidence>
<name>U2E8D2_9MOLU</name>